<accession>A0A6G1PVP5</accession>
<evidence type="ECO:0000313" key="1">
    <source>
        <dbReference type="EMBL" id="KAF3694253.1"/>
    </source>
</evidence>
<reference evidence="2" key="2">
    <citation type="submission" date="2019-02" db="EMBL/GenBank/DDBJ databases">
        <title>Opniocepnalus argus Var Kimnra genome.</title>
        <authorList>
            <person name="Zhou C."/>
            <person name="Xiao S."/>
        </authorList>
    </citation>
    <scope>NUCLEOTIDE SEQUENCE [LARGE SCALE GENOMIC DNA]</scope>
</reference>
<sequence>MAAGRAPSRGVSLAGFWTYVGRQANLRNPQKQPDTVLETNDLSPNESFLDTELKWTTSFNISSRFPQKNNGLSHKEAAGVQVFH</sequence>
<reference evidence="1 2" key="1">
    <citation type="submission" date="2019-02" db="EMBL/GenBank/DDBJ databases">
        <title>Opniocepnalus argus genome.</title>
        <authorList>
            <person name="Zhou C."/>
            <person name="Xiao S."/>
        </authorList>
    </citation>
    <scope>NUCLEOTIDE SEQUENCE [LARGE SCALE GENOMIC DNA]</scope>
    <source>
        <strain evidence="1">OARG1902GOOAL</strain>
        <tissue evidence="1">Muscle</tissue>
    </source>
</reference>
<evidence type="ECO:0000313" key="2">
    <source>
        <dbReference type="Proteomes" id="UP000503349"/>
    </source>
</evidence>
<gene>
    <name evidence="1" type="ORF">EXN66_Car009929</name>
</gene>
<keyword evidence="2" id="KW-1185">Reference proteome</keyword>
<dbReference type="Proteomes" id="UP000503349">
    <property type="component" value="Chromosome 9"/>
</dbReference>
<name>A0A6G1PVP5_CHAAH</name>
<dbReference type="AlphaFoldDB" id="A0A6G1PVP5"/>
<dbReference type="EMBL" id="CM015720">
    <property type="protein sequence ID" value="KAF3694253.1"/>
    <property type="molecule type" value="Genomic_DNA"/>
</dbReference>
<protein>
    <submittedName>
        <fullName evidence="1">Uncharacterized protein</fullName>
    </submittedName>
</protein>
<organism evidence="1 2">
    <name type="scientific">Channa argus</name>
    <name type="common">Northern snakehead</name>
    <name type="synonym">Ophicephalus argus</name>
    <dbReference type="NCBI Taxonomy" id="215402"/>
    <lineage>
        <taxon>Eukaryota</taxon>
        <taxon>Metazoa</taxon>
        <taxon>Chordata</taxon>
        <taxon>Craniata</taxon>
        <taxon>Vertebrata</taxon>
        <taxon>Euteleostomi</taxon>
        <taxon>Actinopterygii</taxon>
        <taxon>Neopterygii</taxon>
        <taxon>Teleostei</taxon>
        <taxon>Neoteleostei</taxon>
        <taxon>Acanthomorphata</taxon>
        <taxon>Anabantaria</taxon>
        <taxon>Anabantiformes</taxon>
        <taxon>Channoidei</taxon>
        <taxon>Channidae</taxon>
        <taxon>Channa</taxon>
    </lineage>
</organism>
<proteinExistence type="predicted"/>